<feature type="transmembrane region" description="Helical" evidence="1">
    <location>
        <begin position="95"/>
        <end position="124"/>
    </location>
</feature>
<dbReference type="Proteomes" id="UP000002208">
    <property type="component" value="Plasmid 1"/>
</dbReference>
<feature type="domain" description="DUF112" evidence="2">
    <location>
        <begin position="11"/>
        <end position="444"/>
    </location>
</feature>
<feature type="transmembrane region" description="Helical" evidence="1">
    <location>
        <begin position="419"/>
        <end position="447"/>
    </location>
</feature>
<geneLocation type="plasmid" evidence="4">
    <name>pDeide1</name>
</geneLocation>
<feature type="transmembrane region" description="Helical" evidence="1">
    <location>
        <begin position="160"/>
        <end position="180"/>
    </location>
</feature>
<keyword evidence="3" id="KW-0614">Plasmid</keyword>
<feature type="transmembrane region" description="Helical" evidence="1">
    <location>
        <begin position="12"/>
        <end position="43"/>
    </location>
</feature>
<sequence length="515" mass="54178">MNNLLSWESFLALILGSLFGAVFGSIPGLTATLALSLFVPLALFLDPSLVLPAVIGISTAAIFAGDIGSITVKIPGTAASAAYSDEINRMGKGSIAYAMGVATLPSAVGAMVGVVILMIGAGLLAQFAKQFSSFEYFWLAVLGLVAGIFATQGKLIKGALSLGIGVLISTVGLDPTLGYARFSFGSPNMLAGINYVVALIGLFGISELLEQAYKGVLKTEAVVSTDDMRAQRRKVQHDYWVRPSLLMLRERGAMMRASLVGTGVGFLPGAGSDLAAWLSSSLERMRTRKAQMTSAEVTRQEETVVLAGTASNNAAVAGAWIPAMALGIPGDTLTAIVLGVFLIAGITPGPQLFTENRGLVNQIYLAFAVASVVIMPIMGLLAAYGAGYITRIPFRLLMGFILGLTVIGAYAINNNPFDIWVMLALGAFGFVLKRGGFPLAQVVLGMVLGPLLEQNFMVSVIKVHWNFASFFERPVALILMLATLLIIVFGSRMNHLYQKSIQAPAAGTDVPTGSV</sequence>
<keyword evidence="1" id="KW-0812">Transmembrane</keyword>
<feature type="transmembrane region" description="Helical" evidence="1">
    <location>
        <begin position="392"/>
        <end position="412"/>
    </location>
</feature>
<evidence type="ECO:0000313" key="3">
    <source>
        <dbReference type="EMBL" id="ACO47587.1"/>
    </source>
</evidence>
<feature type="transmembrane region" description="Helical" evidence="1">
    <location>
        <begin position="365"/>
        <end position="386"/>
    </location>
</feature>
<proteinExistence type="predicted"/>
<dbReference type="PANTHER" id="PTHR35342">
    <property type="entry name" value="TRICARBOXYLIC TRANSPORT PROTEIN"/>
    <property type="match status" value="1"/>
</dbReference>
<dbReference type="EMBL" id="CP001115">
    <property type="protein sequence ID" value="ACO47587.1"/>
    <property type="molecule type" value="Genomic_DNA"/>
</dbReference>
<evidence type="ECO:0000256" key="1">
    <source>
        <dbReference type="SAM" id="Phobius"/>
    </source>
</evidence>
<protein>
    <recommendedName>
        <fullName evidence="2">DUF112 domain-containing protein</fullName>
    </recommendedName>
</protein>
<keyword evidence="1" id="KW-0472">Membrane</keyword>
<keyword evidence="1" id="KW-1133">Transmembrane helix</keyword>
<feature type="transmembrane region" description="Helical" evidence="1">
    <location>
        <begin position="136"/>
        <end position="153"/>
    </location>
</feature>
<name>C1D2E8_DEIDV</name>
<feature type="transmembrane region" description="Helical" evidence="1">
    <location>
        <begin position="257"/>
        <end position="278"/>
    </location>
</feature>
<accession>C1D2E8</accession>
<dbReference type="InterPro" id="IPR002823">
    <property type="entry name" value="DUF112_TM"/>
</dbReference>
<keyword evidence="4" id="KW-1185">Reference proteome</keyword>
<dbReference type="RefSeq" id="WP_012694710.1">
    <property type="nucleotide sequence ID" value="NC_012527.1"/>
</dbReference>
<feature type="transmembrane region" description="Helical" evidence="1">
    <location>
        <begin position="192"/>
        <end position="209"/>
    </location>
</feature>
<dbReference type="OrthoDB" id="9781349at2"/>
<dbReference type="KEGG" id="ddr:Deide_1p01440"/>
<evidence type="ECO:0000313" key="4">
    <source>
        <dbReference type="Proteomes" id="UP000002208"/>
    </source>
</evidence>
<organism evidence="3 4">
    <name type="scientific">Deinococcus deserti (strain DSM 17065 / CIP 109153 / LMG 22923 / VCD115)</name>
    <dbReference type="NCBI Taxonomy" id="546414"/>
    <lineage>
        <taxon>Bacteria</taxon>
        <taxon>Thermotogati</taxon>
        <taxon>Deinococcota</taxon>
        <taxon>Deinococci</taxon>
        <taxon>Deinococcales</taxon>
        <taxon>Deinococcaceae</taxon>
        <taxon>Deinococcus</taxon>
    </lineage>
</organism>
<reference evidence="3 4" key="1">
    <citation type="journal article" date="2009" name="PLoS Genet.">
        <title>Alliance of proteomics and genomics to unravel the specificities of Sahara bacterium Deinococcus deserti.</title>
        <authorList>
            <person name="de Groot A."/>
            <person name="Dulermo R."/>
            <person name="Ortet P."/>
            <person name="Blanchard L."/>
            <person name="Guerin P."/>
            <person name="Fernandez B."/>
            <person name="Vacherie B."/>
            <person name="Dossat C."/>
            <person name="Jolivet E."/>
            <person name="Siguier P."/>
            <person name="Chandler M."/>
            <person name="Barakat M."/>
            <person name="Dedieu A."/>
            <person name="Barbe V."/>
            <person name="Heulin T."/>
            <person name="Sommer S."/>
            <person name="Achouak W."/>
            <person name="Armengaud J."/>
        </authorList>
    </citation>
    <scope>NUCLEOTIDE SEQUENCE [LARGE SCALE GENOMIC DNA]</scope>
    <source>
        <strain evidence="4">DSM 17065 / CIP 109153 / LMG 22923 / VCD115</strain>
        <plasmid evidence="4">pDeide1</plasmid>
    </source>
</reference>
<feature type="transmembrane region" description="Helical" evidence="1">
    <location>
        <begin position="467"/>
        <end position="489"/>
    </location>
</feature>
<feature type="transmembrane region" description="Helical" evidence="1">
    <location>
        <begin position="49"/>
        <end position="74"/>
    </location>
</feature>
<dbReference type="Pfam" id="PF01970">
    <property type="entry name" value="TctA"/>
    <property type="match status" value="1"/>
</dbReference>
<dbReference type="AlphaFoldDB" id="C1D2E8"/>
<dbReference type="HOGENOM" id="CLU_022936_2_0_0"/>
<dbReference type="PANTHER" id="PTHR35342:SF5">
    <property type="entry name" value="TRICARBOXYLIC TRANSPORT PROTEIN"/>
    <property type="match status" value="1"/>
</dbReference>
<gene>
    <name evidence="3" type="ordered locus">Deide_1p01440</name>
</gene>
<evidence type="ECO:0000259" key="2">
    <source>
        <dbReference type="Pfam" id="PF01970"/>
    </source>
</evidence>